<keyword evidence="3 9" id="KW-0067">ATP-binding</keyword>
<evidence type="ECO:0000256" key="4">
    <source>
        <dbReference type="ARBA" id="ARBA00022884"/>
    </source>
</evidence>
<evidence type="ECO:0000259" key="11">
    <source>
        <dbReference type="PROSITE" id="PS51192"/>
    </source>
</evidence>
<dbReference type="PANTHER" id="PTHR24031">
    <property type="entry name" value="RNA HELICASE"/>
    <property type="match status" value="1"/>
</dbReference>
<dbReference type="Pfam" id="PF00271">
    <property type="entry name" value="Helicase_C"/>
    <property type="match status" value="1"/>
</dbReference>
<feature type="compositionally biased region" description="Basic and acidic residues" evidence="10">
    <location>
        <begin position="708"/>
        <end position="732"/>
    </location>
</feature>
<gene>
    <name evidence="13" type="ORF">NA57DRAFT_48445</name>
</gene>
<evidence type="ECO:0000256" key="10">
    <source>
        <dbReference type="SAM" id="MobiDB-lite"/>
    </source>
</evidence>
<dbReference type="InterPro" id="IPR044764">
    <property type="entry name" value="DDX52/Rok1_DEADc"/>
</dbReference>
<feature type="compositionally biased region" description="Acidic residues" evidence="10">
    <location>
        <begin position="347"/>
        <end position="358"/>
    </location>
</feature>
<evidence type="ECO:0000256" key="5">
    <source>
        <dbReference type="ARBA" id="ARBA00024310"/>
    </source>
</evidence>
<dbReference type="InterPro" id="IPR027417">
    <property type="entry name" value="P-loop_NTPase"/>
</dbReference>
<evidence type="ECO:0000256" key="3">
    <source>
        <dbReference type="ARBA" id="ARBA00022840"/>
    </source>
</evidence>
<feature type="region of interest" description="Disordered" evidence="10">
    <location>
        <begin position="675"/>
        <end position="744"/>
    </location>
</feature>
<dbReference type="InterPro" id="IPR001650">
    <property type="entry name" value="Helicase_C-like"/>
</dbReference>
<dbReference type="CDD" id="cd18787">
    <property type="entry name" value="SF2_C_DEAD"/>
    <property type="match status" value="1"/>
</dbReference>
<protein>
    <recommendedName>
        <fullName evidence="9">ATP-dependent RNA helicase</fullName>
        <ecNumber evidence="9">3.6.4.13</ecNumber>
    </recommendedName>
</protein>
<evidence type="ECO:0000256" key="7">
    <source>
        <dbReference type="ARBA" id="ARBA00024367"/>
    </source>
</evidence>
<evidence type="ECO:0000256" key="8">
    <source>
        <dbReference type="ARBA" id="ARBA00047984"/>
    </source>
</evidence>
<name>A0A9P4I7E7_9PEZI</name>
<dbReference type="InterPro" id="IPR014001">
    <property type="entry name" value="Helicase_ATP-bd"/>
</dbReference>
<feature type="compositionally biased region" description="Low complexity" evidence="10">
    <location>
        <begin position="10"/>
        <end position="19"/>
    </location>
</feature>
<dbReference type="OrthoDB" id="360161at2759"/>
<feature type="domain" description="Helicase C-terminal" evidence="12">
    <location>
        <begin position="493"/>
        <end position="669"/>
    </location>
</feature>
<accession>A0A9P4I7E7</accession>
<dbReference type="GO" id="GO:0003723">
    <property type="term" value="F:RNA binding"/>
    <property type="evidence" value="ECO:0007669"/>
    <property type="project" value="UniProtKB-UniRule"/>
</dbReference>
<evidence type="ECO:0000256" key="2">
    <source>
        <dbReference type="ARBA" id="ARBA00022801"/>
    </source>
</evidence>
<evidence type="ECO:0000256" key="6">
    <source>
        <dbReference type="ARBA" id="ARBA00024355"/>
    </source>
</evidence>
<keyword evidence="9" id="KW-0347">Helicase</keyword>
<reference evidence="13" key="1">
    <citation type="journal article" date="2020" name="Stud. Mycol.">
        <title>101 Dothideomycetes genomes: a test case for predicting lifestyles and emergence of pathogens.</title>
        <authorList>
            <person name="Haridas S."/>
            <person name="Albert R."/>
            <person name="Binder M."/>
            <person name="Bloem J."/>
            <person name="Labutti K."/>
            <person name="Salamov A."/>
            <person name="Andreopoulos B."/>
            <person name="Baker S."/>
            <person name="Barry K."/>
            <person name="Bills G."/>
            <person name="Bluhm B."/>
            <person name="Cannon C."/>
            <person name="Castanera R."/>
            <person name="Culley D."/>
            <person name="Daum C."/>
            <person name="Ezra D."/>
            <person name="Gonzalez J."/>
            <person name="Henrissat B."/>
            <person name="Kuo A."/>
            <person name="Liang C."/>
            <person name="Lipzen A."/>
            <person name="Lutzoni F."/>
            <person name="Magnuson J."/>
            <person name="Mondo S."/>
            <person name="Nolan M."/>
            <person name="Ohm R."/>
            <person name="Pangilinan J."/>
            <person name="Park H.-J."/>
            <person name="Ramirez L."/>
            <person name="Alfaro M."/>
            <person name="Sun H."/>
            <person name="Tritt A."/>
            <person name="Yoshinaga Y."/>
            <person name="Zwiers L.-H."/>
            <person name="Turgeon B."/>
            <person name="Goodwin S."/>
            <person name="Spatafora J."/>
            <person name="Crous P."/>
            <person name="Grigoriev I."/>
        </authorList>
    </citation>
    <scope>NUCLEOTIDE SEQUENCE</scope>
    <source>
        <strain evidence="13">CBS 133067</strain>
    </source>
</reference>
<keyword evidence="2 9" id="KW-0378">Hydrolase</keyword>
<evidence type="ECO:0000313" key="13">
    <source>
        <dbReference type="EMBL" id="KAF2093422.1"/>
    </source>
</evidence>
<keyword evidence="14" id="KW-1185">Reference proteome</keyword>
<feature type="compositionally biased region" description="Acidic residues" evidence="10">
    <location>
        <begin position="733"/>
        <end position="744"/>
    </location>
</feature>
<dbReference type="SUPFAM" id="SSF52540">
    <property type="entry name" value="P-loop containing nucleoside triphosphate hydrolases"/>
    <property type="match status" value="1"/>
</dbReference>
<evidence type="ECO:0000256" key="9">
    <source>
        <dbReference type="RuleBase" id="RU365068"/>
    </source>
</evidence>
<comment type="domain">
    <text evidence="9">The Q motif is unique to and characteristic of the DEAD box family of RNA helicases and controls ATP binding and hydrolysis.</text>
</comment>
<dbReference type="EMBL" id="ML978138">
    <property type="protein sequence ID" value="KAF2093422.1"/>
    <property type="molecule type" value="Genomic_DNA"/>
</dbReference>
<feature type="region of interest" description="Disordered" evidence="10">
    <location>
        <begin position="333"/>
        <end position="369"/>
    </location>
</feature>
<comment type="function">
    <text evidence="9">RNA helicase.</text>
</comment>
<dbReference type="PROSITE" id="PS51192">
    <property type="entry name" value="HELICASE_ATP_BIND_1"/>
    <property type="match status" value="1"/>
</dbReference>
<proteinExistence type="inferred from homology"/>
<comment type="subunit">
    <text evidence="7">Interacts with the U3 snoRNA and is associated with the 90S and 40S pre-ribosomes.</text>
</comment>
<dbReference type="InterPro" id="IPR011545">
    <property type="entry name" value="DEAD/DEAH_box_helicase_dom"/>
</dbReference>
<dbReference type="GO" id="GO:0005524">
    <property type="term" value="F:ATP binding"/>
    <property type="evidence" value="ECO:0007669"/>
    <property type="project" value="UniProtKB-UniRule"/>
</dbReference>
<feature type="domain" description="Helicase ATP-binding" evidence="11">
    <location>
        <begin position="233"/>
        <end position="453"/>
    </location>
</feature>
<feature type="compositionally biased region" description="Polar residues" evidence="10">
    <location>
        <begin position="42"/>
        <end position="56"/>
    </location>
</feature>
<dbReference type="SMART" id="SM00487">
    <property type="entry name" value="DEXDc"/>
    <property type="match status" value="1"/>
</dbReference>
<dbReference type="GO" id="GO:0003724">
    <property type="term" value="F:RNA helicase activity"/>
    <property type="evidence" value="ECO:0007669"/>
    <property type="project" value="UniProtKB-EC"/>
</dbReference>
<dbReference type="GO" id="GO:0030490">
    <property type="term" value="P:maturation of SSU-rRNA"/>
    <property type="evidence" value="ECO:0007669"/>
    <property type="project" value="InterPro"/>
</dbReference>
<dbReference type="Gene3D" id="3.40.50.300">
    <property type="entry name" value="P-loop containing nucleotide triphosphate hydrolases"/>
    <property type="match status" value="2"/>
</dbReference>
<dbReference type="GO" id="GO:0016787">
    <property type="term" value="F:hydrolase activity"/>
    <property type="evidence" value="ECO:0007669"/>
    <property type="project" value="UniProtKB-KW"/>
</dbReference>
<comment type="caution">
    <text evidence="13">The sequence shown here is derived from an EMBL/GenBank/DDBJ whole genome shotgun (WGS) entry which is preliminary data.</text>
</comment>
<dbReference type="CDD" id="cd17957">
    <property type="entry name" value="DEADc_DDX52"/>
    <property type="match status" value="1"/>
</dbReference>
<organism evidence="13 14">
    <name type="scientific">Rhizodiscina lignyota</name>
    <dbReference type="NCBI Taxonomy" id="1504668"/>
    <lineage>
        <taxon>Eukaryota</taxon>
        <taxon>Fungi</taxon>
        <taxon>Dikarya</taxon>
        <taxon>Ascomycota</taxon>
        <taxon>Pezizomycotina</taxon>
        <taxon>Dothideomycetes</taxon>
        <taxon>Pleosporomycetidae</taxon>
        <taxon>Aulographales</taxon>
        <taxon>Rhizodiscinaceae</taxon>
        <taxon>Rhizodiscina</taxon>
    </lineage>
</organism>
<comment type="similarity">
    <text evidence="6">Belongs to the DEAD box helicase family. DDX52/ROK1 subfamily.</text>
</comment>
<dbReference type="Proteomes" id="UP000799772">
    <property type="component" value="Unassembled WGS sequence"/>
</dbReference>
<dbReference type="AlphaFoldDB" id="A0A9P4I7E7"/>
<dbReference type="SMART" id="SM00490">
    <property type="entry name" value="HELICc"/>
    <property type="match status" value="1"/>
</dbReference>
<dbReference type="Pfam" id="PF00270">
    <property type="entry name" value="DEAD"/>
    <property type="match status" value="1"/>
</dbReference>
<dbReference type="EC" id="3.6.4.13" evidence="9"/>
<comment type="function">
    <text evidence="5">ATP-dependent RNA helicase involved in 40S ribosomal subunit biogenesis. Required for the processing and cleavage of 35S pre-rRNA at sites A0, A1, and A2, leading to mature 18S rRNA.</text>
</comment>
<feature type="region of interest" description="Disordered" evidence="10">
    <location>
        <begin position="10"/>
        <end position="76"/>
    </location>
</feature>
<sequence>MAADIFKLLSRSTKLSKSTGQPQVPSQKFPSSGEPAHPQIFGHSTSEDTTLATETAYNPPKIGRKRKRGQAAPVEDELPAELDFFGAGGTTDNIANGRDKARLEREQDQRALKNVGTVNGDEKPQEEMDEDKRRRILREHKVKITVLEEWKIPEPLKPQERKSKKKRKHKEEEELLKAAKKKAKIQLYPQPLLSFRELRPRYNISRRLAENIEEQGYAVPTEVQMAALPLLLERDDGQTPDILSVAPTGSGKTLAFLIPVMDGIMHLRKGSSVEIQERDGEDGPLAIIVAPTKELASQIVNEGRKLAKGTGIKVTLMKKGMELIVRSQSKTNGSIRVPHDLNQNNNEEADDDSDDEGETERQSSVGTRVKSHVLVSTPLTLVHALSAAPSLPTIHYLVLDEADVLLDPLFRDQTLSIWNTCSSPHLRVSLWSATMGSNIEALTRNTIAERHSMNAETDRTPLLRLVVGLRDTALPTIHHKLIYSANEQGKLLALRQLLRPTVPSTSKDSLTSPSASLRPPFLVFTQTIPRALALAAEIQHSIPPSAGGELRVACLHADMSDTKRDDVMTRFRKGEVWVLVTTDLLARGVDFRGINGVVNYDIPTSAAGYIHRVGRTGRAGREGGVAVTLYAEEDLPFLKPIANVVAASEKARGADGGAEGVQEWLLNALPTPSKREKKMLKKRGVEARRPGMESGKGGGKVRISTKSGFERKMEHRRRDAVNARRRKEREQAGEDESGFDGFDD</sequence>
<evidence type="ECO:0000313" key="14">
    <source>
        <dbReference type="Proteomes" id="UP000799772"/>
    </source>
</evidence>
<evidence type="ECO:0000259" key="12">
    <source>
        <dbReference type="PROSITE" id="PS51194"/>
    </source>
</evidence>
<keyword evidence="1 9" id="KW-0547">Nucleotide-binding</keyword>
<evidence type="ECO:0000256" key="1">
    <source>
        <dbReference type="ARBA" id="ARBA00022741"/>
    </source>
</evidence>
<keyword evidence="4 9" id="KW-0694">RNA-binding</keyword>
<comment type="catalytic activity">
    <reaction evidence="8 9">
        <text>ATP + H2O = ADP + phosphate + H(+)</text>
        <dbReference type="Rhea" id="RHEA:13065"/>
        <dbReference type="ChEBI" id="CHEBI:15377"/>
        <dbReference type="ChEBI" id="CHEBI:15378"/>
        <dbReference type="ChEBI" id="CHEBI:30616"/>
        <dbReference type="ChEBI" id="CHEBI:43474"/>
        <dbReference type="ChEBI" id="CHEBI:456216"/>
        <dbReference type="EC" id="3.6.4.13"/>
    </reaction>
</comment>
<dbReference type="PROSITE" id="PS51194">
    <property type="entry name" value="HELICASE_CTER"/>
    <property type="match status" value="1"/>
</dbReference>
<feature type="compositionally biased region" description="Polar residues" evidence="10">
    <location>
        <begin position="20"/>
        <end position="30"/>
    </location>
</feature>